<dbReference type="EMBL" id="JBHSMA010000001">
    <property type="protein sequence ID" value="MFC5408610.1"/>
    <property type="molecule type" value="Genomic_DNA"/>
</dbReference>
<reference evidence="2" key="1">
    <citation type="journal article" date="2019" name="Int. J. Syst. Evol. Microbiol.">
        <title>The Global Catalogue of Microorganisms (GCM) 10K type strain sequencing project: providing services to taxonomists for standard genome sequencing and annotation.</title>
        <authorList>
            <consortium name="The Broad Institute Genomics Platform"/>
            <consortium name="The Broad Institute Genome Sequencing Center for Infectious Disease"/>
            <person name="Wu L."/>
            <person name="Ma J."/>
        </authorList>
    </citation>
    <scope>NUCLEOTIDE SEQUENCE [LARGE SCALE GENOMIC DNA]</scope>
    <source>
        <strain evidence="2">CCUG 55250</strain>
    </source>
</reference>
<dbReference type="RefSeq" id="WP_379841656.1">
    <property type="nucleotide sequence ID" value="NZ_JBHSMA010000001.1"/>
</dbReference>
<dbReference type="Pfam" id="PF13585">
    <property type="entry name" value="CHU_C"/>
    <property type="match status" value="1"/>
</dbReference>
<organism evidence="1 2">
    <name type="scientific">Larkinella bovis</name>
    <dbReference type="NCBI Taxonomy" id="683041"/>
    <lineage>
        <taxon>Bacteria</taxon>
        <taxon>Pseudomonadati</taxon>
        <taxon>Bacteroidota</taxon>
        <taxon>Cytophagia</taxon>
        <taxon>Cytophagales</taxon>
        <taxon>Spirosomataceae</taxon>
        <taxon>Larkinella</taxon>
    </lineage>
</organism>
<proteinExistence type="predicted"/>
<comment type="caution">
    <text evidence="1">The sequence shown here is derived from an EMBL/GenBank/DDBJ whole genome shotgun (WGS) entry which is preliminary data.</text>
</comment>
<name>A0ABW0I509_9BACT</name>
<evidence type="ECO:0000313" key="2">
    <source>
        <dbReference type="Proteomes" id="UP001596106"/>
    </source>
</evidence>
<dbReference type="InterPro" id="IPR026341">
    <property type="entry name" value="T9SS_type_B"/>
</dbReference>
<evidence type="ECO:0000313" key="1">
    <source>
        <dbReference type="EMBL" id="MFC5408610.1"/>
    </source>
</evidence>
<accession>A0ABW0I509</accession>
<protein>
    <submittedName>
        <fullName evidence="1">Gliding motility-associated C-terminal domain-containing protein</fullName>
    </submittedName>
</protein>
<dbReference type="NCBIfam" id="TIGR04131">
    <property type="entry name" value="Bac_Flav_CTERM"/>
    <property type="match status" value="1"/>
</dbReference>
<gene>
    <name evidence="1" type="ORF">ACFPMF_04785</name>
</gene>
<dbReference type="InterPro" id="IPR035986">
    <property type="entry name" value="PKD_dom_sf"/>
</dbReference>
<sequence>MTNGVRGAAFFWSTLCTVFSVICSPKCQAQSDQCISGPGQFTGSLQIRPGIGCLPLTVTASSGLKDVTNIRYVFDYQGGTPRASDLTADSVFTYHKAGLYRVLQYSEQNGRPLRVCAIVQVYDTLAPELLVSGCLNRVMISIPKSAEYQYDWYVVNWGDGTNEQLDGVGPVGVHTYADGSPRSISVRGVHLYGNCGGTTRVTFRPSTPSAGPVIDRVRAVSADRLEITVRNPGGNPFRVEQRSPGGIFEQTATASEAEHPVIQMEADTTQPVCFRLVLADTCLRAGPSPEVCYVPPKPPEPPKMADSTVFMPDAFSPNQDGINDRFLPQGLLGGSLQLTVYNRWGEVVFRTGDAREGWDGYLDNQPVPTGTYSYRLDIEKPDGKRWQQRGTVVLTK</sequence>
<dbReference type="Proteomes" id="UP001596106">
    <property type="component" value="Unassembled WGS sequence"/>
</dbReference>
<keyword evidence="2" id="KW-1185">Reference proteome</keyword>
<dbReference type="SUPFAM" id="SSF49299">
    <property type="entry name" value="PKD domain"/>
    <property type="match status" value="1"/>
</dbReference>